<evidence type="ECO:0008006" key="4">
    <source>
        <dbReference type="Google" id="ProtNLM"/>
    </source>
</evidence>
<feature type="region of interest" description="Disordered" evidence="1">
    <location>
        <begin position="48"/>
        <end position="83"/>
    </location>
</feature>
<keyword evidence="3" id="KW-1185">Reference proteome</keyword>
<evidence type="ECO:0000313" key="2">
    <source>
        <dbReference type="EMBL" id="CAI0433787.1"/>
    </source>
</evidence>
<feature type="compositionally biased region" description="Low complexity" evidence="1">
    <location>
        <begin position="48"/>
        <end position="65"/>
    </location>
</feature>
<accession>A0AAV0LIP6</accession>
<dbReference type="AlphaFoldDB" id="A0AAV0LIP6"/>
<name>A0AAV0LIP6_9ROSI</name>
<proteinExistence type="predicted"/>
<dbReference type="EMBL" id="CAMGYJ010000006">
    <property type="protein sequence ID" value="CAI0433787.1"/>
    <property type="molecule type" value="Genomic_DNA"/>
</dbReference>
<reference evidence="2" key="1">
    <citation type="submission" date="2022-08" db="EMBL/GenBank/DDBJ databases">
        <authorList>
            <person name="Gutierrez-Valencia J."/>
        </authorList>
    </citation>
    <scope>NUCLEOTIDE SEQUENCE</scope>
</reference>
<gene>
    <name evidence="2" type="ORF">LITE_LOCUS24034</name>
</gene>
<evidence type="ECO:0000256" key="1">
    <source>
        <dbReference type="SAM" id="MobiDB-lite"/>
    </source>
</evidence>
<comment type="caution">
    <text evidence="2">The sequence shown here is derived from an EMBL/GenBank/DDBJ whole genome shotgun (WGS) entry which is preliminary data.</text>
</comment>
<organism evidence="2 3">
    <name type="scientific">Linum tenue</name>
    <dbReference type="NCBI Taxonomy" id="586396"/>
    <lineage>
        <taxon>Eukaryota</taxon>
        <taxon>Viridiplantae</taxon>
        <taxon>Streptophyta</taxon>
        <taxon>Embryophyta</taxon>
        <taxon>Tracheophyta</taxon>
        <taxon>Spermatophyta</taxon>
        <taxon>Magnoliopsida</taxon>
        <taxon>eudicotyledons</taxon>
        <taxon>Gunneridae</taxon>
        <taxon>Pentapetalae</taxon>
        <taxon>rosids</taxon>
        <taxon>fabids</taxon>
        <taxon>Malpighiales</taxon>
        <taxon>Linaceae</taxon>
        <taxon>Linum</taxon>
    </lineage>
</organism>
<dbReference type="Proteomes" id="UP001154282">
    <property type="component" value="Unassembled WGS sequence"/>
</dbReference>
<sequence>MRPPISNSRGSMSTTTRRLAAATSLAPCSWIWSMVPWTSSDLVLTARTSAPTTSSSSSPTPGTTGQKVTTRREPSSSIPSSMSFTRRPRTVIACKVYDEMASVLYHFSDMFGV</sequence>
<evidence type="ECO:0000313" key="3">
    <source>
        <dbReference type="Proteomes" id="UP001154282"/>
    </source>
</evidence>
<protein>
    <recommendedName>
        <fullName evidence="4">Secreted protein</fullName>
    </recommendedName>
</protein>